<evidence type="ECO:0000313" key="1">
    <source>
        <dbReference type="EMBL" id="AJJ37904.1"/>
    </source>
</evidence>
<dbReference type="Proteomes" id="UP000031883">
    <property type="component" value="Chromosome"/>
</dbReference>
<dbReference type="EMBL" id="CP009997">
    <property type="protein sequence ID" value="AJJ37904.1"/>
    <property type="molecule type" value="Genomic_DNA"/>
</dbReference>
<name>A0ABM5STP5_9GAMM</name>
<protein>
    <submittedName>
        <fullName evidence="1">Uncharacterized protein</fullName>
    </submittedName>
</protein>
<evidence type="ECO:0000313" key="2">
    <source>
        <dbReference type="Proteomes" id="UP000031883"/>
    </source>
</evidence>
<keyword evidence="2" id="KW-1185">Reference proteome</keyword>
<proteinExistence type="predicted"/>
<reference evidence="1 2" key="1">
    <citation type="journal article" date="2015" name="Genome Announc.">
        <title>Thirty-Two Complete Genome Assemblies of Nine Yersinia Species, Including Y. pestis, Y. pseudotuberculosis, and Y. enterocolitica.</title>
        <authorList>
            <person name="Johnson S.L."/>
            <person name="Daligault H.E."/>
            <person name="Davenport K.W."/>
            <person name="Jaissle J."/>
            <person name="Frey K.G."/>
            <person name="Ladner J.T."/>
            <person name="Broomall S.M."/>
            <person name="Bishop-Lilly K.A."/>
            <person name="Bruce D.C."/>
            <person name="Coyne S.R."/>
            <person name="Gibbons H.S."/>
            <person name="Lo C.C."/>
            <person name="Munk A.C."/>
            <person name="Rosenzweig C.N."/>
            <person name="Koroleva G.I."/>
            <person name="Palacios G.F."/>
            <person name="Redden C.L."/>
            <person name="Xu Y."/>
            <person name="Minogue T.D."/>
            <person name="Chain P.S."/>
        </authorList>
    </citation>
    <scope>NUCLEOTIDE SEQUENCE [LARGE SCALE GENOMIC DNA]</scope>
    <source>
        <strain evidence="1 2">Y231</strain>
    </source>
</reference>
<organism evidence="1 2">
    <name type="scientific">Yersinia rochesterensis</name>
    <dbReference type="NCBI Taxonomy" id="1604335"/>
    <lineage>
        <taxon>Bacteria</taxon>
        <taxon>Pseudomonadati</taxon>
        <taxon>Pseudomonadota</taxon>
        <taxon>Gammaproteobacteria</taxon>
        <taxon>Enterobacterales</taxon>
        <taxon>Yersiniaceae</taxon>
        <taxon>Yersinia</taxon>
    </lineage>
</organism>
<accession>A0ABM5STP5</accession>
<gene>
    <name evidence="1" type="ORF">CH54_1278</name>
</gene>
<sequence length="57" mass="6736">MQYLTQFFRNQERLPYCTADYAVLAIREISFTIPNALDNYYHLDIMGDKRVAVNFQG</sequence>